<dbReference type="EMBL" id="CM004395">
    <property type="protein sequence ID" value="OAY40379.1"/>
    <property type="molecule type" value="Genomic_DNA"/>
</dbReference>
<sequence length="43" mass="4559">MRSLFRDKCTTSSVVAASAENPLSTISLISSDAFGKSPCLRNP</sequence>
<protein>
    <submittedName>
        <fullName evidence="1">Uncharacterized protein</fullName>
    </submittedName>
</protein>
<name>A0A2C9V781_MANES</name>
<proteinExistence type="predicted"/>
<organism evidence="1">
    <name type="scientific">Manihot esculenta</name>
    <name type="common">Cassava</name>
    <name type="synonym">Jatropha manihot</name>
    <dbReference type="NCBI Taxonomy" id="3983"/>
    <lineage>
        <taxon>Eukaryota</taxon>
        <taxon>Viridiplantae</taxon>
        <taxon>Streptophyta</taxon>
        <taxon>Embryophyta</taxon>
        <taxon>Tracheophyta</taxon>
        <taxon>Spermatophyta</taxon>
        <taxon>Magnoliopsida</taxon>
        <taxon>eudicotyledons</taxon>
        <taxon>Gunneridae</taxon>
        <taxon>Pentapetalae</taxon>
        <taxon>rosids</taxon>
        <taxon>fabids</taxon>
        <taxon>Malpighiales</taxon>
        <taxon>Euphorbiaceae</taxon>
        <taxon>Crotonoideae</taxon>
        <taxon>Manihoteae</taxon>
        <taxon>Manihot</taxon>
    </lineage>
</organism>
<gene>
    <name evidence="1" type="ORF">MANES_09G017500</name>
</gene>
<evidence type="ECO:0000313" key="1">
    <source>
        <dbReference type="EMBL" id="OAY40379.1"/>
    </source>
</evidence>
<accession>A0A2C9V781</accession>
<reference evidence="1" key="1">
    <citation type="submission" date="2016-02" db="EMBL/GenBank/DDBJ databases">
        <title>WGS assembly of Manihot esculenta.</title>
        <authorList>
            <person name="Bredeson J.V."/>
            <person name="Prochnik S.E."/>
            <person name="Lyons J.B."/>
            <person name="Schmutz J."/>
            <person name="Grimwood J."/>
            <person name="Vrebalov J."/>
            <person name="Bart R.S."/>
            <person name="Amuge T."/>
            <person name="Ferguson M.E."/>
            <person name="Green R."/>
            <person name="Putnam N."/>
            <person name="Stites J."/>
            <person name="Rounsley S."/>
            <person name="Rokhsar D.S."/>
        </authorList>
    </citation>
    <scope>NUCLEOTIDE SEQUENCE [LARGE SCALE GENOMIC DNA]</scope>
    <source>
        <tissue evidence="1">Leaf</tissue>
    </source>
</reference>
<dbReference type="AlphaFoldDB" id="A0A2C9V781"/>